<dbReference type="AlphaFoldDB" id="A0A427YQ35"/>
<reference evidence="4 5" key="1">
    <citation type="submission" date="2018-11" db="EMBL/GenBank/DDBJ databases">
        <title>Genome sequence of Saitozyma podzolica DSM 27192.</title>
        <authorList>
            <person name="Aliyu H."/>
            <person name="Gorte O."/>
            <person name="Ochsenreither K."/>
        </authorList>
    </citation>
    <scope>NUCLEOTIDE SEQUENCE [LARGE SCALE GENOMIC DNA]</scope>
    <source>
        <strain evidence="4 5">DSM 27192</strain>
    </source>
</reference>
<feature type="signal peptide" evidence="3">
    <location>
        <begin position="1"/>
        <end position="24"/>
    </location>
</feature>
<feature type="transmembrane region" description="Helical" evidence="2">
    <location>
        <begin position="233"/>
        <end position="257"/>
    </location>
</feature>
<dbReference type="OrthoDB" id="195231at2759"/>
<organism evidence="4 5">
    <name type="scientific">Saitozyma podzolica</name>
    <dbReference type="NCBI Taxonomy" id="1890683"/>
    <lineage>
        <taxon>Eukaryota</taxon>
        <taxon>Fungi</taxon>
        <taxon>Dikarya</taxon>
        <taxon>Basidiomycota</taxon>
        <taxon>Agaricomycotina</taxon>
        <taxon>Tremellomycetes</taxon>
        <taxon>Tremellales</taxon>
        <taxon>Trimorphomycetaceae</taxon>
        <taxon>Saitozyma</taxon>
    </lineage>
</organism>
<keyword evidence="5" id="KW-1185">Reference proteome</keyword>
<keyword evidence="2" id="KW-1133">Transmembrane helix</keyword>
<protein>
    <submittedName>
        <fullName evidence="4">Uncharacterized protein</fullName>
    </submittedName>
</protein>
<keyword evidence="2" id="KW-0812">Transmembrane</keyword>
<evidence type="ECO:0000256" key="1">
    <source>
        <dbReference type="SAM" id="MobiDB-lite"/>
    </source>
</evidence>
<feature type="region of interest" description="Disordered" evidence="1">
    <location>
        <begin position="347"/>
        <end position="366"/>
    </location>
</feature>
<gene>
    <name evidence="4" type="ORF">EHS25_007532</name>
</gene>
<evidence type="ECO:0000313" key="4">
    <source>
        <dbReference type="EMBL" id="RSH93179.1"/>
    </source>
</evidence>
<sequence length="366" mass="40139">MARRSPRLALLILSALTFLSLASAKSGWGEACSQNNTHLDPDSWALVTDCDATTYCNANGTCAYKGCRKDIYPYGYNGVGFDSLPPLCGDGYYCPDEMDQCLAQQPVGHTCQKDRDDECQPPSNWLQLSGYLNVNGSVCLNFTCLYANVSVGQTCQTENTAYTGSTDSGATYTFVVSRDNCENGLYCDGTALQCMKQKEIGVACTGNKECLSYNCLASDVCGRAADSPITPAAWVYVLVALGIIGFIAGIMVGLWFLHRKSREENQIKLEQYYNEQLAYRQSIMSMSHAKDSLLALPTDGSAEDPRRTLHDPSYAYTSQTDLQLPPNMRRESSAAWSEVGDSEVLLFGENNATEDSQSHSQPRWRG</sequence>
<accession>A0A427YQ35</accession>
<evidence type="ECO:0000313" key="5">
    <source>
        <dbReference type="Proteomes" id="UP000279259"/>
    </source>
</evidence>
<keyword evidence="2" id="KW-0472">Membrane</keyword>
<proteinExistence type="predicted"/>
<evidence type="ECO:0000256" key="3">
    <source>
        <dbReference type="SAM" id="SignalP"/>
    </source>
</evidence>
<comment type="caution">
    <text evidence="4">The sequence shown here is derived from an EMBL/GenBank/DDBJ whole genome shotgun (WGS) entry which is preliminary data.</text>
</comment>
<dbReference type="STRING" id="1890683.A0A427YQ35"/>
<dbReference type="Proteomes" id="UP000279259">
    <property type="component" value="Unassembled WGS sequence"/>
</dbReference>
<keyword evidence="3" id="KW-0732">Signal</keyword>
<name>A0A427YQ35_9TREE</name>
<feature type="chain" id="PRO_5019335940" evidence="3">
    <location>
        <begin position="25"/>
        <end position="366"/>
    </location>
</feature>
<evidence type="ECO:0000256" key="2">
    <source>
        <dbReference type="SAM" id="Phobius"/>
    </source>
</evidence>
<feature type="compositionally biased region" description="Polar residues" evidence="1">
    <location>
        <begin position="350"/>
        <end position="366"/>
    </location>
</feature>
<dbReference type="EMBL" id="RSCD01000004">
    <property type="protein sequence ID" value="RSH93179.1"/>
    <property type="molecule type" value="Genomic_DNA"/>
</dbReference>